<organism evidence="1 2">
    <name type="scientific">Exophiala dermatitidis</name>
    <name type="common">Black yeast-like fungus</name>
    <name type="synonym">Wangiella dermatitidis</name>
    <dbReference type="NCBI Taxonomy" id="5970"/>
    <lineage>
        <taxon>Eukaryota</taxon>
        <taxon>Fungi</taxon>
        <taxon>Dikarya</taxon>
        <taxon>Ascomycota</taxon>
        <taxon>Pezizomycotina</taxon>
        <taxon>Eurotiomycetes</taxon>
        <taxon>Chaetothyriomycetidae</taxon>
        <taxon>Chaetothyriales</taxon>
        <taxon>Herpotrichiellaceae</taxon>
        <taxon>Exophiala</taxon>
    </lineage>
</organism>
<evidence type="ECO:0000313" key="1">
    <source>
        <dbReference type="EMBL" id="KAJ8992273.1"/>
    </source>
</evidence>
<dbReference type="Proteomes" id="UP001161757">
    <property type="component" value="Unassembled WGS sequence"/>
</dbReference>
<dbReference type="AlphaFoldDB" id="A0AAN6EVZ5"/>
<sequence length="250" mass="28445">MAAAVMPMWTGFPAGIGMAPKPDLWMPPPPPPRRVLKCKATSNDFERKLSPRFIVSDKILGSAAEEEYDGDSILLNMPYEILLTIYDSVGHAPSQIALALTCKRMAVVARDVHLSLSTVSPKYAGFLPRRVFDVPDLMTQLKPWMPSNLRLCNHCLTNRPLREDYWSTVAGCEISNFWIQKTGWNFHDGNWHKQVHDICPACHVWCCLSDYNDCDGCRALGRLGDIDWSRVEECRRRRIEHDIQLGRFAT</sequence>
<reference evidence="1" key="1">
    <citation type="submission" date="2023-01" db="EMBL/GenBank/DDBJ databases">
        <title>Exophiala dermititidis isolated from Cystic Fibrosis Patient.</title>
        <authorList>
            <person name="Kurbessoian T."/>
            <person name="Crocker A."/>
            <person name="Murante D."/>
            <person name="Hogan D.A."/>
            <person name="Stajich J.E."/>
        </authorList>
    </citation>
    <scope>NUCLEOTIDE SEQUENCE</scope>
    <source>
        <strain evidence="1">Ex8</strain>
    </source>
</reference>
<comment type="caution">
    <text evidence="1">The sequence shown here is derived from an EMBL/GenBank/DDBJ whole genome shotgun (WGS) entry which is preliminary data.</text>
</comment>
<accession>A0AAN6EVZ5</accession>
<proteinExistence type="predicted"/>
<evidence type="ECO:0000313" key="2">
    <source>
        <dbReference type="Proteomes" id="UP001161757"/>
    </source>
</evidence>
<dbReference type="EMBL" id="JAJGCB010000006">
    <property type="protein sequence ID" value="KAJ8992273.1"/>
    <property type="molecule type" value="Genomic_DNA"/>
</dbReference>
<protein>
    <recommendedName>
        <fullName evidence="3">F-box domain-containing protein</fullName>
    </recommendedName>
</protein>
<evidence type="ECO:0008006" key="3">
    <source>
        <dbReference type="Google" id="ProtNLM"/>
    </source>
</evidence>
<name>A0AAN6EVZ5_EXODE</name>
<gene>
    <name evidence="1" type="ORF">HRR80_004164</name>
</gene>